<accession>A0A4U0WNK5</accession>
<dbReference type="SUPFAM" id="SSF53474">
    <property type="entry name" value="alpha/beta-Hydrolases"/>
    <property type="match status" value="1"/>
</dbReference>
<feature type="region of interest" description="Disordered" evidence="1">
    <location>
        <begin position="623"/>
        <end position="650"/>
    </location>
</feature>
<feature type="compositionally biased region" description="Polar residues" evidence="1">
    <location>
        <begin position="1255"/>
        <end position="1264"/>
    </location>
</feature>
<feature type="compositionally biased region" description="Pro residues" evidence="1">
    <location>
        <begin position="562"/>
        <end position="577"/>
    </location>
</feature>
<feature type="compositionally biased region" description="Basic and acidic residues" evidence="1">
    <location>
        <begin position="1557"/>
        <end position="1575"/>
    </location>
</feature>
<evidence type="ECO:0000313" key="2">
    <source>
        <dbReference type="EMBL" id="TKA64043.1"/>
    </source>
</evidence>
<feature type="compositionally biased region" description="Pro residues" evidence="1">
    <location>
        <begin position="349"/>
        <end position="361"/>
    </location>
</feature>
<name>A0A4U0WNK5_9PEZI</name>
<feature type="compositionally biased region" description="Basic and acidic residues" evidence="1">
    <location>
        <begin position="1197"/>
        <end position="1223"/>
    </location>
</feature>
<feature type="compositionally biased region" description="Gly residues" evidence="1">
    <location>
        <begin position="391"/>
        <end position="404"/>
    </location>
</feature>
<feature type="compositionally biased region" description="Basic and acidic residues" evidence="1">
    <location>
        <begin position="1644"/>
        <end position="1655"/>
    </location>
</feature>
<feature type="compositionally biased region" description="Basic and acidic residues" evidence="1">
    <location>
        <begin position="1388"/>
        <end position="1412"/>
    </location>
</feature>
<proteinExistence type="predicted"/>
<gene>
    <name evidence="2" type="ORF">B0A49_11952</name>
</gene>
<sequence>NLSIAADGPAPPGNPDNPDWDEEDEAIAAELAEHRRRLDERLTLRTWDMATTHANPAVDLLVCLERHRDIGFRYVDITRPVVIRHGSRDTRVPVENVKWLGRTMRSCEVRVLEGEGHGLMASAVVMGGVLEEIAQEWAKGSVPVVFDAPPDYTDTESLATARLGFDPECPPPLYRTSRQLTEPRLLLRDPTPKPAIDFSATDHFRTHGKKKAKAAAKKAQSDKWGDDDDEEKPPGEDGEHNGDSGGGGGDGVGGDGDDNGGGAGGCDDGDDWNDGGKKKKGKKKKNAFSWDEDEDGEQKKQEEEDAALATSNVNLASGGGGDANPDDEWGSYTTAGKKKKKGKGKNADPEPPPPPPAPPEPMLDDINLNDGSAPKLDLDFGGTDTNTKSSGFGGFGGWGGGWGASGAATTTTTTTGTSWGFGNTGGSTDTAKAVGATKDSTADDNSWSFGGSKKDKKKKGNGGFDFNFLDDGAGEDTPAPNSDDKPAEVDDAWGGYTVSGKKKKKGALADAEPESGPNFGAVVVPEPEPMADDSWNSWGTAKDKKKNKKKGAAELEPEIVDVPPPPPAAPEEPPPADNDPWGSAPTKKGKKGKKGAQYEEPAVVVVPEPDPIVVVPEVDEPAAVDEWGGGWGAAKSKKKKKGGTAESAPTADDLLVVDVPPVVNVVAEPAVDNDWMNSWDTSKDKKKKKKGAVEEIPPPAPLPPPAVPEMSPEANDDNWSFGWGASAKDKKKKGKFTDPEPYSVPVATFGDDTVMVPDSVDEPKAEVEDDCATGWGATSKKKKKGSGKNAPVEVTTESTPAVSVMQPDSITEFKSTAEEDTSWGTSWGTGKKEKKRGAKGSAFDSSPPPAPTPPYQGLDAGLPPPLPLVDIVEPPMDDTWGYATTGKKGKKDKKGVPIREAFSAKVPTIAESKLGKNNSKESPDDVVEVIGDFAPAVVVVEEPKPVKEESSKTAKSSGWGLFGSSSKTKTTKEKEKEKKDKDEKEKKEAAAEAQRKADEEAFAAALGEDPNEIMDIIDEAPLSKRDSKKKGSTPLSKVESKSSKKSSSSKAKEDDIVAFEAPAMIDVVEAPAPPTAAEDSRPKKADGWGFWGSSLKSAKKPEPKKEITPDESANHRISLTEPPKMPEVTLAADEVMSATTTSKASAKTKAVVKGSVAERVKALQEKNKTESVTSPPPPPPPSVPFVPEPEPAFSLVDVRDPKASAKDKKSAKSSSRKKDKELSPEPLSAVPPVSKAVPGGFPGDDSFDVLDFGAKSSTMPTASGNKPPKTKTSDKKPKDFKSTKADAIIDVPRSRQPDLVDDNTPVVKSRSKLPTPPPEPEVKTESRSAKKERAKVVKDPGASSWGFWGAAPKPEVQKEHKSRDEPDSSPAKEKLSAPGLSRSKSARKATDREITEKSAKSSGSDKHPEAKSTSRPKSSRGLSFSNMFGGGPPPARSASMRHSTSAVPKSSSRRASMDVGAGLMSPPPDDNVLKVSAKAAQVMGIGKRNSLSRSQSTREKGKPRGKMGGHVSQAKFIVTDNGGVGVPDPYAIDDDLVMIDGDDKTPTANAPPPEPLSNRRSEKPTRSKSKRDSKAYEPMMSGGLSGADDAVLIDAYTDGAKGVPGPGDHALHDTPRQSPMKRSASSAKKTAGLMGFFGGFVGKSSDDRHKNKPADESEDGTSRRKRASPGYEDDHAKRLRREGRKVARSRAPDADGFTAEAAPVFSATDGEDTNARRAERRAKRAERDAAVGESRAAELAEAEERAARRREKEKAVLEARKAKAREAKERRDREEEEIEARRQEEKRARRAVRAAEEQARRDADARDAERRRRRDKERDELTSRPQLSERRKSHLRTSDDRHARRTPTERPRTDRRKSAMPVDDYFDPRNGQNGYGGNVHPATAPPEGGRPYLAPGGDKTSSWVNAVNVDPPLPPPVEGTVLDGPGPGLATNEEQRTARRNRRKDGEEKEKEKSRRREDRGMRSSNGSAGEKTVRRRSAMPELDGGGGLRSWDGAPVRPGGEKAAKRGSWFKKIAGL</sequence>
<comment type="caution">
    <text evidence="2">The sequence shown here is derived from an EMBL/GenBank/DDBJ whole genome shotgun (WGS) entry which is preliminary data.</text>
</comment>
<feature type="compositionally biased region" description="Basic and acidic residues" evidence="1">
    <location>
        <begin position="1355"/>
        <end position="1375"/>
    </location>
</feature>
<feature type="compositionally biased region" description="Basic and acidic residues" evidence="1">
    <location>
        <begin position="1320"/>
        <end position="1338"/>
    </location>
</feature>
<organism evidence="2 3">
    <name type="scientific">Cryomyces minteri</name>
    <dbReference type="NCBI Taxonomy" id="331657"/>
    <lineage>
        <taxon>Eukaryota</taxon>
        <taxon>Fungi</taxon>
        <taxon>Dikarya</taxon>
        <taxon>Ascomycota</taxon>
        <taxon>Pezizomycotina</taxon>
        <taxon>Dothideomycetes</taxon>
        <taxon>Dothideomycetes incertae sedis</taxon>
        <taxon>Cryomyces</taxon>
    </lineage>
</organism>
<feature type="region of interest" description="Disordered" evidence="1">
    <location>
        <begin position="162"/>
        <end position="603"/>
    </location>
</feature>
<feature type="compositionally biased region" description="Polar residues" evidence="1">
    <location>
        <begin position="795"/>
        <end position="814"/>
    </location>
</feature>
<feature type="compositionally biased region" description="Basic and acidic residues" evidence="1">
    <location>
        <begin position="941"/>
        <end position="952"/>
    </location>
</feature>
<dbReference type="Gene3D" id="3.40.50.1820">
    <property type="entry name" value="alpha/beta hydrolase"/>
    <property type="match status" value="1"/>
</dbReference>
<evidence type="ECO:0000313" key="3">
    <source>
        <dbReference type="Proteomes" id="UP000308768"/>
    </source>
</evidence>
<feature type="region of interest" description="Disordered" evidence="1">
    <location>
        <begin position="940"/>
        <end position="1055"/>
    </location>
</feature>
<dbReference type="OrthoDB" id="5244639at2759"/>
<protein>
    <submittedName>
        <fullName evidence="2">Uncharacterized protein</fullName>
    </submittedName>
</protein>
<feature type="compositionally biased region" description="Basic residues" evidence="1">
    <location>
        <begin position="206"/>
        <end position="216"/>
    </location>
</feature>
<reference evidence="2 3" key="1">
    <citation type="submission" date="2017-03" db="EMBL/GenBank/DDBJ databases">
        <title>Genomes of endolithic fungi from Antarctica.</title>
        <authorList>
            <person name="Coleine C."/>
            <person name="Masonjones S."/>
            <person name="Stajich J.E."/>
        </authorList>
    </citation>
    <scope>NUCLEOTIDE SEQUENCE [LARGE SCALE GENOMIC DNA]</scope>
    <source>
        <strain evidence="2 3">CCFEE 5187</strain>
    </source>
</reference>
<feature type="compositionally biased region" description="Basic residues" evidence="1">
    <location>
        <begin position="277"/>
        <end position="286"/>
    </location>
</feature>
<feature type="compositionally biased region" description="Pro residues" evidence="1">
    <location>
        <begin position="1174"/>
        <end position="1190"/>
    </location>
</feature>
<keyword evidence="3" id="KW-1185">Reference proteome</keyword>
<feature type="region of interest" description="Disordered" evidence="1">
    <location>
        <begin position="1136"/>
        <end position="1155"/>
    </location>
</feature>
<feature type="compositionally biased region" description="Gly residues" evidence="1">
    <location>
        <begin position="243"/>
        <end position="266"/>
    </location>
</feature>
<feature type="region of interest" description="Disordered" evidence="1">
    <location>
        <begin position="1483"/>
        <end position="1511"/>
    </location>
</feature>
<feature type="compositionally biased region" description="Polar residues" evidence="1">
    <location>
        <begin position="1440"/>
        <end position="1454"/>
    </location>
</feature>
<dbReference type="InterPro" id="IPR029058">
    <property type="entry name" value="AB_hydrolase_fold"/>
</dbReference>
<feature type="non-terminal residue" evidence="2">
    <location>
        <position position="1"/>
    </location>
</feature>
<feature type="compositionally biased region" description="Basic residues" evidence="1">
    <location>
        <begin position="1677"/>
        <end position="1688"/>
    </location>
</feature>
<dbReference type="EMBL" id="NAJN01001319">
    <property type="protein sequence ID" value="TKA64043.1"/>
    <property type="molecule type" value="Genomic_DNA"/>
</dbReference>
<feature type="compositionally biased region" description="Basic and acidic residues" evidence="1">
    <location>
        <begin position="970"/>
        <end position="999"/>
    </location>
</feature>
<feature type="region of interest" description="Disordered" evidence="1">
    <location>
        <begin position="1071"/>
        <end position="1126"/>
    </location>
</feature>
<feature type="compositionally biased region" description="Acidic residues" evidence="1">
    <location>
        <begin position="1009"/>
        <end position="1018"/>
    </location>
</feature>
<feature type="compositionally biased region" description="Basic and acidic residues" evidence="1">
    <location>
        <begin position="1099"/>
        <end position="1114"/>
    </location>
</feature>
<feature type="compositionally biased region" description="Basic and acidic residues" evidence="1">
    <location>
        <begin position="1944"/>
        <end position="1962"/>
    </location>
</feature>
<feature type="compositionally biased region" description="Pro residues" evidence="1">
    <location>
        <begin position="696"/>
        <end position="707"/>
    </location>
</feature>
<feature type="region of interest" description="Disordered" evidence="1">
    <location>
        <begin position="1160"/>
        <end position="1471"/>
    </location>
</feature>
<feature type="compositionally biased region" description="Polar residues" evidence="1">
    <location>
        <begin position="1413"/>
        <end position="1426"/>
    </location>
</feature>
<feature type="compositionally biased region" description="Basic and acidic residues" evidence="1">
    <location>
        <begin position="1725"/>
        <end position="1852"/>
    </location>
</feature>
<feature type="region of interest" description="Disordered" evidence="1">
    <location>
        <begin position="675"/>
        <end position="873"/>
    </location>
</feature>
<dbReference type="Proteomes" id="UP000308768">
    <property type="component" value="Unassembled WGS sequence"/>
</dbReference>
<feature type="compositionally biased region" description="Basic and acidic residues" evidence="1">
    <location>
        <begin position="1271"/>
        <end position="1284"/>
    </location>
</feature>
<dbReference type="STRING" id="331657.A0A4U0WNK5"/>
<evidence type="ECO:0000256" key="1">
    <source>
        <dbReference type="SAM" id="MobiDB-lite"/>
    </source>
</evidence>
<feature type="region of interest" description="Disordered" evidence="1">
    <location>
        <begin position="1535"/>
        <end position="2017"/>
    </location>
</feature>
<feature type="compositionally biased region" description="Basic and acidic residues" evidence="1">
    <location>
        <begin position="1160"/>
        <end position="1169"/>
    </location>
</feature>
<feature type="compositionally biased region" description="Basic and acidic residues" evidence="1">
    <location>
        <begin position="232"/>
        <end position="242"/>
    </location>
</feature>
<feature type="compositionally biased region" description="Low complexity" evidence="1">
    <location>
        <begin position="405"/>
        <end position="421"/>
    </location>
</feature>
<feature type="region of interest" description="Disordered" evidence="1">
    <location>
        <begin position="880"/>
        <end position="899"/>
    </location>
</feature>